<dbReference type="GO" id="GO:0016705">
    <property type="term" value="F:oxidoreductase activity, acting on paired donors, with incorporation or reduction of molecular oxygen"/>
    <property type="evidence" value="ECO:0007669"/>
    <property type="project" value="InterPro"/>
</dbReference>
<keyword evidence="5 8" id="KW-0560">Oxidoreductase</keyword>
<dbReference type="GO" id="GO:0006629">
    <property type="term" value="P:lipid metabolic process"/>
    <property type="evidence" value="ECO:0007669"/>
    <property type="project" value="UniProtKB-ARBA"/>
</dbReference>
<evidence type="ECO:0000256" key="2">
    <source>
        <dbReference type="ARBA" id="ARBA00010617"/>
    </source>
</evidence>
<dbReference type="Proteomes" id="UP001154282">
    <property type="component" value="Unassembled WGS sequence"/>
</dbReference>
<evidence type="ECO:0008006" key="11">
    <source>
        <dbReference type="Google" id="ProtNLM"/>
    </source>
</evidence>
<evidence type="ECO:0000256" key="6">
    <source>
        <dbReference type="ARBA" id="ARBA00023004"/>
    </source>
</evidence>
<sequence length="99" mass="10997">MARMEGTWGKDCEEFRPERWITEKGGIRLVPSHQFVTFNGGPRSCLGKEVSLIQLKMVAAAVLGRYKIQVVEGHSASFAVSTVLHMEHGLPVMISRRSA</sequence>
<accession>A0AAV0JWU0</accession>
<keyword evidence="6 8" id="KW-0408">Iron</keyword>
<reference evidence="9" key="1">
    <citation type="submission" date="2022-08" db="EMBL/GenBank/DDBJ databases">
        <authorList>
            <person name="Gutierrez-Valencia J."/>
        </authorList>
    </citation>
    <scope>NUCLEOTIDE SEQUENCE</scope>
</reference>
<comment type="similarity">
    <text evidence="2 8">Belongs to the cytochrome P450 family.</text>
</comment>
<dbReference type="EMBL" id="CAMGYJ010000005">
    <property type="protein sequence ID" value="CAI0413704.1"/>
    <property type="molecule type" value="Genomic_DNA"/>
</dbReference>
<keyword evidence="10" id="KW-1185">Reference proteome</keyword>
<name>A0AAV0JWU0_9ROSI</name>
<dbReference type="Gene3D" id="1.10.630.10">
    <property type="entry name" value="Cytochrome P450"/>
    <property type="match status" value="1"/>
</dbReference>
<dbReference type="PANTHER" id="PTHR24296">
    <property type="entry name" value="CYTOCHROME P450"/>
    <property type="match status" value="1"/>
</dbReference>
<dbReference type="AlphaFoldDB" id="A0AAV0JWU0"/>
<comment type="cofactor">
    <cofactor evidence="1">
        <name>heme</name>
        <dbReference type="ChEBI" id="CHEBI:30413"/>
    </cofactor>
</comment>
<comment type="caution">
    <text evidence="9">The sequence shown here is derived from an EMBL/GenBank/DDBJ whole genome shotgun (WGS) entry which is preliminary data.</text>
</comment>
<dbReference type="GO" id="GO:0004497">
    <property type="term" value="F:monooxygenase activity"/>
    <property type="evidence" value="ECO:0007669"/>
    <property type="project" value="UniProtKB-KW"/>
</dbReference>
<evidence type="ECO:0000313" key="9">
    <source>
        <dbReference type="EMBL" id="CAI0413704.1"/>
    </source>
</evidence>
<dbReference type="Pfam" id="PF00067">
    <property type="entry name" value="p450"/>
    <property type="match status" value="1"/>
</dbReference>
<dbReference type="PROSITE" id="PS00086">
    <property type="entry name" value="CYTOCHROME_P450"/>
    <property type="match status" value="1"/>
</dbReference>
<dbReference type="SUPFAM" id="SSF48264">
    <property type="entry name" value="Cytochrome P450"/>
    <property type="match status" value="1"/>
</dbReference>
<gene>
    <name evidence="9" type="ORF">LITE_LOCUS16042</name>
</gene>
<evidence type="ECO:0000313" key="10">
    <source>
        <dbReference type="Proteomes" id="UP001154282"/>
    </source>
</evidence>
<evidence type="ECO:0000256" key="5">
    <source>
        <dbReference type="ARBA" id="ARBA00023002"/>
    </source>
</evidence>
<evidence type="ECO:0000256" key="8">
    <source>
        <dbReference type="RuleBase" id="RU000461"/>
    </source>
</evidence>
<dbReference type="InterPro" id="IPR036396">
    <property type="entry name" value="Cyt_P450_sf"/>
</dbReference>
<keyword evidence="7 8" id="KW-0503">Monooxygenase</keyword>
<evidence type="ECO:0000256" key="4">
    <source>
        <dbReference type="ARBA" id="ARBA00022723"/>
    </source>
</evidence>
<keyword evidence="4 8" id="KW-0479">Metal-binding</keyword>
<evidence type="ECO:0000256" key="7">
    <source>
        <dbReference type="ARBA" id="ARBA00023033"/>
    </source>
</evidence>
<evidence type="ECO:0000256" key="3">
    <source>
        <dbReference type="ARBA" id="ARBA00022617"/>
    </source>
</evidence>
<dbReference type="InterPro" id="IPR017972">
    <property type="entry name" value="Cyt_P450_CS"/>
</dbReference>
<dbReference type="InterPro" id="IPR001128">
    <property type="entry name" value="Cyt_P450"/>
</dbReference>
<proteinExistence type="inferred from homology"/>
<keyword evidence="3 8" id="KW-0349">Heme</keyword>
<dbReference type="GO" id="GO:0020037">
    <property type="term" value="F:heme binding"/>
    <property type="evidence" value="ECO:0007669"/>
    <property type="project" value="InterPro"/>
</dbReference>
<protein>
    <recommendedName>
        <fullName evidence="11">Cytochrome P450</fullName>
    </recommendedName>
</protein>
<dbReference type="GO" id="GO:0005506">
    <property type="term" value="F:iron ion binding"/>
    <property type="evidence" value="ECO:0007669"/>
    <property type="project" value="InterPro"/>
</dbReference>
<organism evidence="9 10">
    <name type="scientific">Linum tenue</name>
    <dbReference type="NCBI Taxonomy" id="586396"/>
    <lineage>
        <taxon>Eukaryota</taxon>
        <taxon>Viridiplantae</taxon>
        <taxon>Streptophyta</taxon>
        <taxon>Embryophyta</taxon>
        <taxon>Tracheophyta</taxon>
        <taxon>Spermatophyta</taxon>
        <taxon>Magnoliopsida</taxon>
        <taxon>eudicotyledons</taxon>
        <taxon>Gunneridae</taxon>
        <taxon>Pentapetalae</taxon>
        <taxon>rosids</taxon>
        <taxon>fabids</taxon>
        <taxon>Malpighiales</taxon>
        <taxon>Linaceae</taxon>
        <taxon>Linum</taxon>
    </lineage>
</organism>
<evidence type="ECO:0000256" key="1">
    <source>
        <dbReference type="ARBA" id="ARBA00001971"/>
    </source>
</evidence>